<sequence length="182" mass="20788">MNSIWYFLIVLSLTNATPQFSLIVPGMLDADVEEKLVVEGFGYTRAQQGNLILETANGDFIKEEVFILNEANKYQKIISIQISSEILFLENQLRERKVFLKVTAEIEKKKVYVYPQLLVTQGHIFTQVKEPVYTPGQKVKCRIFAVQKSLLPLQDKSTITAEIRVWKSLLSLHTLHSNLACT</sequence>
<dbReference type="PANTHER" id="PTHR11412">
    <property type="entry name" value="MACROGLOBULIN / COMPLEMENT"/>
    <property type="match status" value="1"/>
</dbReference>
<evidence type="ECO:0000313" key="6">
    <source>
        <dbReference type="Proteomes" id="UP000694388"/>
    </source>
</evidence>
<keyword evidence="2" id="KW-0882">Thioester bond</keyword>
<proteinExistence type="predicted"/>
<reference evidence="5" key="1">
    <citation type="submission" date="2025-08" db="UniProtKB">
        <authorList>
            <consortium name="Ensembl"/>
        </authorList>
    </citation>
    <scope>IDENTIFICATION</scope>
</reference>
<protein>
    <recommendedName>
        <fullName evidence="4">Complement C3/4/5 macroglobulin domain-containing protein</fullName>
    </recommendedName>
</protein>
<dbReference type="Gene3D" id="2.60.40.1930">
    <property type="match status" value="2"/>
</dbReference>
<feature type="domain" description="Complement C3/4/5 macroglobulin" evidence="4">
    <location>
        <begin position="18"/>
        <end position="105"/>
    </location>
</feature>
<feature type="chain" id="PRO_5034546449" description="Complement C3/4/5 macroglobulin domain-containing protein" evidence="3">
    <location>
        <begin position="17"/>
        <end position="182"/>
    </location>
</feature>
<dbReference type="InterPro" id="IPR041425">
    <property type="entry name" value="C3/4/5_MG1"/>
</dbReference>
<evidence type="ECO:0000256" key="2">
    <source>
        <dbReference type="ARBA" id="ARBA00022966"/>
    </source>
</evidence>
<evidence type="ECO:0000256" key="3">
    <source>
        <dbReference type="SAM" id="SignalP"/>
    </source>
</evidence>
<keyword evidence="6" id="KW-1185">Reference proteome</keyword>
<dbReference type="PANTHER" id="PTHR11412:SF136">
    <property type="entry name" value="CD109 ANTIGEN"/>
    <property type="match status" value="1"/>
</dbReference>
<evidence type="ECO:0000313" key="5">
    <source>
        <dbReference type="Ensembl" id="ENSEBUP00000007177.1"/>
    </source>
</evidence>
<keyword evidence="1 3" id="KW-0732">Signal</keyword>
<organism evidence="5 6">
    <name type="scientific">Eptatretus burgeri</name>
    <name type="common">Inshore hagfish</name>
    <dbReference type="NCBI Taxonomy" id="7764"/>
    <lineage>
        <taxon>Eukaryota</taxon>
        <taxon>Metazoa</taxon>
        <taxon>Chordata</taxon>
        <taxon>Craniata</taxon>
        <taxon>Vertebrata</taxon>
        <taxon>Cyclostomata</taxon>
        <taxon>Myxini</taxon>
        <taxon>Myxiniformes</taxon>
        <taxon>Myxinidae</taxon>
        <taxon>Eptatretinae</taxon>
        <taxon>Eptatretus</taxon>
    </lineage>
</organism>
<evidence type="ECO:0000256" key="1">
    <source>
        <dbReference type="ARBA" id="ARBA00022729"/>
    </source>
</evidence>
<dbReference type="Ensembl" id="ENSEBUT00000007651.1">
    <property type="protein sequence ID" value="ENSEBUP00000007177.1"/>
    <property type="gene ID" value="ENSEBUG00000004705.1"/>
</dbReference>
<name>A0A8C4PZ63_EPTBU</name>
<evidence type="ECO:0000259" key="4">
    <source>
        <dbReference type="Pfam" id="PF17790"/>
    </source>
</evidence>
<accession>A0A8C4PZ63</accession>
<dbReference type="Proteomes" id="UP000694388">
    <property type="component" value="Unplaced"/>
</dbReference>
<dbReference type="InterPro" id="IPR050473">
    <property type="entry name" value="A2M/Complement_sys"/>
</dbReference>
<dbReference type="Pfam" id="PF17790">
    <property type="entry name" value="MG1"/>
    <property type="match status" value="1"/>
</dbReference>
<reference evidence="5" key="2">
    <citation type="submission" date="2025-09" db="UniProtKB">
        <authorList>
            <consortium name="Ensembl"/>
        </authorList>
    </citation>
    <scope>IDENTIFICATION</scope>
</reference>
<feature type="signal peptide" evidence="3">
    <location>
        <begin position="1"/>
        <end position="16"/>
    </location>
</feature>
<dbReference type="AlphaFoldDB" id="A0A8C4PZ63"/>